<feature type="domain" description="Hydantoinase/oxoprolinase N-terminal" evidence="3">
    <location>
        <begin position="30"/>
        <end position="80"/>
    </location>
</feature>
<feature type="domain" description="Acetophenone carboxylase-like C-terminal" evidence="4">
    <location>
        <begin position="663"/>
        <end position="770"/>
    </location>
</feature>
<feature type="region of interest" description="Disordered" evidence="1">
    <location>
        <begin position="82"/>
        <end position="143"/>
    </location>
</feature>
<organism evidence="5 6">
    <name type="scientific">Frankia nepalensis</name>
    <dbReference type="NCBI Taxonomy" id="1836974"/>
    <lineage>
        <taxon>Bacteria</taxon>
        <taxon>Bacillati</taxon>
        <taxon>Actinomycetota</taxon>
        <taxon>Actinomycetes</taxon>
        <taxon>Frankiales</taxon>
        <taxon>Frankiaceae</taxon>
        <taxon>Frankia</taxon>
    </lineage>
</organism>
<dbReference type="InterPro" id="IPR049517">
    <property type="entry name" value="ACX-like_C"/>
</dbReference>
<keyword evidence="6" id="KW-1185">Reference proteome</keyword>
<accession>A0A937RFH4</accession>
<dbReference type="GO" id="GO:0017168">
    <property type="term" value="F:5-oxoprolinase (ATP-hydrolyzing) activity"/>
    <property type="evidence" value="ECO:0007669"/>
    <property type="project" value="TreeGrafter"/>
</dbReference>
<evidence type="ECO:0000259" key="2">
    <source>
        <dbReference type="Pfam" id="PF01968"/>
    </source>
</evidence>
<sequence length="775" mass="77673">MAAGAAVGEQDGFAGDGGTAARGRSLPGLRVGVDTGGTFTDLAAIGPDGQTLFAKVPSVPSDPSVAVLAALARAFQRISPEISQQTPQIAYPPDRRGRSGGDPVVDPAGTPGFADPPGAPGALSPPGTAATPGGRRGTGQDDPASRWVERFAHGTTVATNALLERAGARTALVTTHGFRDVIEIGRQNRPSLYDLTRDRPASLVPRALRFTVRERCGPDGVLVELTDAEIVRVVDEVAAVGGVEAVAVCLLFSFAWPEHERRLAAGLRAGLPGVTVVASSEVLPAFREYERFATTAADAYLTPKLSTYLTRLGGRAAAAGVGEPLVMRSSGGVASLAEAAAHAATCVLSGPAGGVVGAAYVAGLSGVRDLLTFDMGGTSTDVAPVLDGRALTTSESVVAGVPIMLPTVDVHSVSAGGGSIAWVDSGGALRVGPSSAGADPGPACYQRGGREATVTDADLALGYLGDGASLGGKVTLSAAAATAALERLGARLGLTALAAAAGVVAVADAEMTRALRVVSVERGLDPRALALVAFGGAGGTHACALAEALGMTTVLVPRAAGVLSALGLALGDVRRDHAAPLRGRLGDVDLAGAFARLAAEAASAARAAGAVGDAGDLVLERQLDCRYVGQAHELTVSAGAAGAGAGSEPAGGEPSNETLAATARAEFERAHLRRYGHVAPDRDVEVVAARLVATVPGLRPALAAEPAALGAPRGRREVFLDGAWHEVDVVARAALGPGDALAGPAVVEFAEATCLVRPGWSARVDAVGTLTLTRA</sequence>
<evidence type="ECO:0000259" key="4">
    <source>
        <dbReference type="Pfam" id="PF19278"/>
    </source>
</evidence>
<dbReference type="GO" id="GO:0006749">
    <property type="term" value="P:glutathione metabolic process"/>
    <property type="evidence" value="ECO:0007669"/>
    <property type="project" value="TreeGrafter"/>
</dbReference>
<protein>
    <submittedName>
        <fullName evidence="5">Hydantoinase/oxoprolinase family protein</fullName>
    </submittedName>
</protein>
<dbReference type="Proteomes" id="UP000604475">
    <property type="component" value="Unassembled WGS sequence"/>
</dbReference>
<feature type="domain" description="Hydantoinase A/oxoprolinase" evidence="2">
    <location>
        <begin position="291"/>
        <end position="576"/>
    </location>
</feature>
<gene>
    <name evidence="5" type="ORF">I7412_29395</name>
</gene>
<feature type="domain" description="Hydantoinase/oxoprolinase N-terminal" evidence="3">
    <location>
        <begin position="142"/>
        <end position="265"/>
    </location>
</feature>
<dbReference type="GO" id="GO:0005829">
    <property type="term" value="C:cytosol"/>
    <property type="evidence" value="ECO:0007669"/>
    <property type="project" value="TreeGrafter"/>
</dbReference>
<feature type="compositionally biased region" description="Low complexity" evidence="1">
    <location>
        <begin position="107"/>
        <end position="133"/>
    </location>
</feature>
<dbReference type="SUPFAM" id="SSF53067">
    <property type="entry name" value="Actin-like ATPase domain"/>
    <property type="match status" value="1"/>
</dbReference>
<dbReference type="InterPro" id="IPR043129">
    <property type="entry name" value="ATPase_NBD"/>
</dbReference>
<evidence type="ECO:0000256" key="1">
    <source>
        <dbReference type="SAM" id="MobiDB-lite"/>
    </source>
</evidence>
<reference evidence="5" key="1">
    <citation type="submission" date="2020-12" db="EMBL/GenBank/DDBJ databases">
        <title>Genomic characterization of non-nitrogen-fixing Frankia strains.</title>
        <authorList>
            <person name="Carlos-Shanley C."/>
            <person name="Guerra T."/>
            <person name="Hahn D."/>
        </authorList>
    </citation>
    <scope>NUCLEOTIDE SEQUENCE</scope>
    <source>
        <strain evidence="5">CN6</strain>
    </source>
</reference>
<name>A0A937RFH4_9ACTN</name>
<dbReference type="RefSeq" id="WP_203007206.1">
    <property type="nucleotide sequence ID" value="NZ_JADWYU010000110.1"/>
</dbReference>
<dbReference type="InterPro" id="IPR008040">
    <property type="entry name" value="Hydant_A_N"/>
</dbReference>
<comment type="caution">
    <text evidence="5">The sequence shown here is derived from an EMBL/GenBank/DDBJ whole genome shotgun (WGS) entry which is preliminary data.</text>
</comment>
<dbReference type="Pfam" id="PF05378">
    <property type="entry name" value="Hydant_A_N"/>
    <property type="match status" value="2"/>
</dbReference>
<dbReference type="EMBL" id="JAEACQ010000262">
    <property type="protein sequence ID" value="MBL7631203.1"/>
    <property type="molecule type" value="Genomic_DNA"/>
</dbReference>
<proteinExistence type="predicted"/>
<dbReference type="PANTHER" id="PTHR11365">
    <property type="entry name" value="5-OXOPROLINASE RELATED"/>
    <property type="match status" value="1"/>
</dbReference>
<dbReference type="InterPro" id="IPR045079">
    <property type="entry name" value="Oxoprolinase-like"/>
</dbReference>
<evidence type="ECO:0000259" key="3">
    <source>
        <dbReference type="Pfam" id="PF05378"/>
    </source>
</evidence>
<dbReference type="PANTHER" id="PTHR11365:SF23">
    <property type="entry name" value="HYPOTHETICAL 5-OXOPROLINASE (EUROFUNG)-RELATED"/>
    <property type="match status" value="1"/>
</dbReference>
<dbReference type="Pfam" id="PF19278">
    <property type="entry name" value="Hydant_A_C"/>
    <property type="match status" value="1"/>
</dbReference>
<dbReference type="InterPro" id="IPR002821">
    <property type="entry name" value="Hydantoinase_A"/>
</dbReference>
<feature type="region of interest" description="Disordered" evidence="1">
    <location>
        <begin position="1"/>
        <end position="29"/>
    </location>
</feature>
<evidence type="ECO:0000313" key="6">
    <source>
        <dbReference type="Proteomes" id="UP000604475"/>
    </source>
</evidence>
<dbReference type="AlphaFoldDB" id="A0A937RFH4"/>
<evidence type="ECO:0000313" key="5">
    <source>
        <dbReference type="EMBL" id="MBL7631203.1"/>
    </source>
</evidence>
<dbReference type="Pfam" id="PF01968">
    <property type="entry name" value="Hydantoinase_A"/>
    <property type="match status" value="1"/>
</dbReference>